<protein>
    <submittedName>
        <fullName evidence="2">Uncharacterized protein</fullName>
    </submittedName>
</protein>
<keyword evidence="1" id="KW-1133">Transmembrane helix</keyword>
<keyword evidence="1" id="KW-0472">Membrane</keyword>
<evidence type="ECO:0000256" key="1">
    <source>
        <dbReference type="SAM" id="Phobius"/>
    </source>
</evidence>
<dbReference type="AlphaFoldDB" id="A0A6C0ARE7"/>
<proteinExistence type="predicted"/>
<evidence type="ECO:0000313" key="2">
    <source>
        <dbReference type="EMBL" id="QHS82338.1"/>
    </source>
</evidence>
<sequence length="73" mass="8553">MSLFNRNLQFIKRVAYNPNINREKFRKNKQNYQIYNKKFHTFSGGGPQPQGNGPNLLYMGILAAVAYFIVKKR</sequence>
<dbReference type="EMBL" id="MN740765">
    <property type="protein sequence ID" value="QHS82338.1"/>
    <property type="molecule type" value="Genomic_DNA"/>
</dbReference>
<name>A0A6C0ARE7_9ZZZZ</name>
<feature type="transmembrane region" description="Helical" evidence="1">
    <location>
        <begin position="53"/>
        <end position="70"/>
    </location>
</feature>
<organism evidence="2">
    <name type="scientific">viral metagenome</name>
    <dbReference type="NCBI Taxonomy" id="1070528"/>
    <lineage>
        <taxon>unclassified sequences</taxon>
        <taxon>metagenomes</taxon>
        <taxon>organismal metagenomes</taxon>
    </lineage>
</organism>
<keyword evidence="1" id="KW-0812">Transmembrane</keyword>
<reference evidence="2" key="1">
    <citation type="journal article" date="2020" name="Nature">
        <title>Giant virus diversity and host interactions through global metagenomics.</title>
        <authorList>
            <person name="Schulz F."/>
            <person name="Roux S."/>
            <person name="Paez-Espino D."/>
            <person name="Jungbluth S."/>
            <person name="Walsh D.A."/>
            <person name="Denef V.J."/>
            <person name="McMahon K.D."/>
            <person name="Konstantinidis K.T."/>
            <person name="Eloe-Fadrosh E.A."/>
            <person name="Kyrpides N.C."/>
            <person name="Woyke T."/>
        </authorList>
    </citation>
    <scope>NUCLEOTIDE SEQUENCE</scope>
    <source>
        <strain evidence="2">GVMAG-S-1101165-79</strain>
    </source>
</reference>
<accession>A0A6C0ARE7</accession>